<gene>
    <name evidence="5" type="ORF">AVDCRST_MAG33-2423</name>
</gene>
<evidence type="ECO:0000256" key="4">
    <source>
        <dbReference type="SAM" id="MobiDB-lite"/>
    </source>
</evidence>
<dbReference type="HAMAP" id="MF_00984">
    <property type="entry name" value="SSB"/>
    <property type="match status" value="1"/>
</dbReference>
<dbReference type="PANTHER" id="PTHR10302:SF0">
    <property type="entry name" value="SINGLE-STRANDED DNA-BINDING PROTEIN, MITOCHONDRIAL"/>
    <property type="match status" value="1"/>
</dbReference>
<dbReference type="GO" id="GO:0003697">
    <property type="term" value="F:single-stranded DNA binding"/>
    <property type="evidence" value="ECO:0007669"/>
    <property type="project" value="UniProtKB-UniRule"/>
</dbReference>
<dbReference type="InterPro" id="IPR000424">
    <property type="entry name" value="Primosome_PriB/ssb"/>
</dbReference>
<dbReference type="EMBL" id="CADCWK010000281">
    <property type="protein sequence ID" value="CAA9569967.1"/>
    <property type="molecule type" value="Genomic_DNA"/>
</dbReference>
<comment type="caution">
    <text evidence="2">Lacks conserved residue(s) required for the propagation of feature annotation.</text>
</comment>
<organism evidence="5">
    <name type="scientific">uncultured Thermomicrobiales bacterium</name>
    <dbReference type="NCBI Taxonomy" id="1645740"/>
    <lineage>
        <taxon>Bacteria</taxon>
        <taxon>Pseudomonadati</taxon>
        <taxon>Thermomicrobiota</taxon>
        <taxon>Thermomicrobia</taxon>
        <taxon>Thermomicrobiales</taxon>
        <taxon>environmental samples</taxon>
    </lineage>
</organism>
<protein>
    <recommendedName>
        <fullName evidence="2 3">Single-stranded DNA-binding protein</fullName>
        <shortName evidence="2">SSB</shortName>
    </recommendedName>
</protein>
<dbReference type="GO" id="GO:0006260">
    <property type="term" value="P:DNA replication"/>
    <property type="evidence" value="ECO:0007669"/>
    <property type="project" value="InterPro"/>
</dbReference>
<name>A0A6J4V6Y1_9BACT</name>
<dbReference type="InterPro" id="IPR012340">
    <property type="entry name" value="NA-bd_OB-fold"/>
</dbReference>
<feature type="compositionally biased region" description="Gly residues" evidence="4">
    <location>
        <begin position="118"/>
        <end position="143"/>
    </location>
</feature>
<evidence type="ECO:0000256" key="1">
    <source>
        <dbReference type="ARBA" id="ARBA00023125"/>
    </source>
</evidence>
<dbReference type="GO" id="GO:0009295">
    <property type="term" value="C:nucleoid"/>
    <property type="evidence" value="ECO:0007669"/>
    <property type="project" value="TreeGrafter"/>
</dbReference>
<dbReference type="SUPFAM" id="SSF50249">
    <property type="entry name" value="Nucleic acid-binding proteins"/>
    <property type="match status" value="1"/>
</dbReference>
<dbReference type="Gene3D" id="2.40.50.140">
    <property type="entry name" value="Nucleic acid-binding proteins"/>
    <property type="match status" value="1"/>
</dbReference>
<dbReference type="NCBIfam" id="TIGR00621">
    <property type="entry name" value="ssb"/>
    <property type="match status" value="1"/>
</dbReference>
<sequence>MSYNKVTIIGNLGQDPETRYTPTGTMNVQFSVATSRRYNDRDGQQQESTTWFRVTAWGRLAETLDKLTQSGALAKGRQVFVEGRLEQREFTGRDGQTRSSLDVNASEFQLVGNRGDAEGGGFSGGRGGDGGSGQGGGNAGGGKSQQPGQDYGDMDDVPF</sequence>
<keyword evidence="1 2" id="KW-0238">DNA-binding</keyword>
<dbReference type="Pfam" id="PF00436">
    <property type="entry name" value="SSB"/>
    <property type="match status" value="1"/>
</dbReference>
<evidence type="ECO:0000256" key="3">
    <source>
        <dbReference type="RuleBase" id="RU000524"/>
    </source>
</evidence>
<reference evidence="5" key="1">
    <citation type="submission" date="2020-02" db="EMBL/GenBank/DDBJ databases">
        <authorList>
            <person name="Meier V. D."/>
        </authorList>
    </citation>
    <scope>NUCLEOTIDE SEQUENCE</scope>
    <source>
        <strain evidence="5">AVDCRST_MAG33</strain>
    </source>
</reference>
<evidence type="ECO:0000313" key="5">
    <source>
        <dbReference type="EMBL" id="CAA9569967.1"/>
    </source>
</evidence>
<evidence type="ECO:0000256" key="2">
    <source>
        <dbReference type="HAMAP-Rule" id="MF_00984"/>
    </source>
</evidence>
<dbReference type="InterPro" id="IPR011344">
    <property type="entry name" value="ssDNA-bd"/>
</dbReference>
<dbReference type="AlphaFoldDB" id="A0A6J4V6Y1"/>
<feature type="region of interest" description="Disordered" evidence="4">
    <location>
        <begin position="111"/>
        <end position="159"/>
    </location>
</feature>
<accession>A0A6J4V6Y1</accession>
<comment type="subunit">
    <text evidence="2">Homotetramer.</text>
</comment>
<dbReference type="CDD" id="cd04496">
    <property type="entry name" value="SSB_OBF"/>
    <property type="match status" value="1"/>
</dbReference>
<dbReference type="PROSITE" id="PS50935">
    <property type="entry name" value="SSB"/>
    <property type="match status" value="1"/>
</dbReference>
<dbReference type="PANTHER" id="PTHR10302">
    <property type="entry name" value="SINGLE-STRANDED DNA-BINDING PROTEIN"/>
    <property type="match status" value="1"/>
</dbReference>
<proteinExistence type="inferred from homology"/>